<keyword evidence="1" id="KW-0472">Membrane</keyword>
<feature type="transmembrane region" description="Helical" evidence="1">
    <location>
        <begin position="177"/>
        <end position="199"/>
    </location>
</feature>
<evidence type="ECO:0000256" key="1">
    <source>
        <dbReference type="SAM" id="Phobius"/>
    </source>
</evidence>
<feature type="transmembrane region" description="Helical" evidence="1">
    <location>
        <begin position="287"/>
        <end position="308"/>
    </location>
</feature>
<gene>
    <name evidence="2" type="ORF">NA57DRAFT_43953</name>
</gene>
<protein>
    <submittedName>
        <fullName evidence="2">Uncharacterized protein</fullName>
    </submittedName>
</protein>
<organism evidence="2 3">
    <name type="scientific">Rhizodiscina lignyota</name>
    <dbReference type="NCBI Taxonomy" id="1504668"/>
    <lineage>
        <taxon>Eukaryota</taxon>
        <taxon>Fungi</taxon>
        <taxon>Dikarya</taxon>
        <taxon>Ascomycota</taxon>
        <taxon>Pezizomycotina</taxon>
        <taxon>Dothideomycetes</taxon>
        <taxon>Pleosporomycetidae</taxon>
        <taxon>Aulographales</taxon>
        <taxon>Rhizodiscinaceae</taxon>
        <taxon>Rhizodiscina</taxon>
    </lineage>
</organism>
<reference evidence="2" key="1">
    <citation type="journal article" date="2020" name="Stud. Mycol.">
        <title>101 Dothideomycetes genomes: a test case for predicting lifestyles and emergence of pathogens.</title>
        <authorList>
            <person name="Haridas S."/>
            <person name="Albert R."/>
            <person name="Binder M."/>
            <person name="Bloem J."/>
            <person name="Labutti K."/>
            <person name="Salamov A."/>
            <person name="Andreopoulos B."/>
            <person name="Baker S."/>
            <person name="Barry K."/>
            <person name="Bills G."/>
            <person name="Bluhm B."/>
            <person name="Cannon C."/>
            <person name="Castanera R."/>
            <person name="Culley D."/>
            <person name="Daum C."/>
            <person name="Ezra D."/>
            <person name="Gonzalez J."/>
            <person name="Henrissat B."/>
            <person name="Kuo A."/>
            <person name="Liang C."/>
            <person name="Lipzen A."/>
            <person name="Lutzoni F."/>
            <person name="Magnuson J."/>
            <person name="Mondo S."/>
            <person name="Nolan M."/>
            <person name="Ohm R."/>
            <person name="Pangilinan J."/>
            <person name="Park H.-J."/>
            <person name="Ramirez L."/>
            <person name="Alfaro M."/>
            <person name="Sun H."/>
            <person name="Tritt A."/>
            <person name="Yoshinaga Y."/>
            <person name="Zwiers L.-H."/>
            <person name="Turgeon B."/>
            <person name="Goodwin S."/>
            <person name="Spatafora J."/>
            <person name="Crous P."/>
            <person name="Grigoriev I."/>
        </authorList>
    </citation>
    <scope>NUCLEOTIDE SEQUENCE</scope>
    <source>
        <strain evidence="2">CBS 133067</strain>
    </source>
</reference>
<dbReference type="EMBL" id="ML978130">
    <property type="protein sequence ID" value="KAF2095841.1"/>
    <property type="molecule type" value="Genomic_DNA"/>
</dbReference>
<proteinExistence type="predicted"/>
<keyword evidence="3" id="KW-1185">Reference proteome</keyword>
<accession>A0A9P4I622</accession>
<dbReference type="PANTHER" id="PTHR35043:SF7">
    <property type="entry name" value="TRANSCRIPTION FACTOR DOMAIN-CONTAINING PROTEIN"/>
    <property type="match status" value="1"/>
</dbReference>
<dbReference type="OrthoDB" id="3061561at2759"/>
<keyword evidence="1" id="KW-0812">Transmembrane</keyword>
<evidence type="ECO:0000313" key="2">
    <source>
        <dbReference type="EMBL" id="KAF2095841.1"/>
    </source>
</evidence>
<name>A0A9P4I622_9PEZI</name>
<feature type="transmembrane region" description="Helical" evidence="1">
    <location>
        <begin position="152"/>
        <end position="171"/>
    </location>
</feature>
<sequence length="368" mass="42125">MADYVGWFNQSNSRGTMSLMQGCLSAIILCTWDALHLNVPSDDDSYRTTLLRQLKWTLFGILAPEWLAIFALREWFEATRWLDREIDVVAALSAWTRVHSHFVYMGGFNIIFPDGKRYRLNAPQFLALLKVRYIDPPHMLKKEIKDKSKADHLGKGLACLQMLWLVVYLIIRTAQHLPVTTLELFALSVVCCTLFNYVALWEKPKQVEQAVDIQALHANDEIMAILEQHEDIFSFPGRRISLKDNVGRNCTNSGYFVFIYALPTFAFGTCHLIGWQLSFASEVERNLFRSSGIGCLVIPLTLLCLGDVMQNVSGLWKQLVNILIFLITMLYVLLRIYLIIEVFAGLRQVRAAVYQDVNWAQFIPHIGS</sequence>
<dbReference type="PANTHER" id="PTHR35043">
    <property type="entry name" value="TRANSCRIPTION FACTOR DOMAIN-CONTAINING PROTEIN"/>
    <property type="match status" value="1"/>
</dbReference>
<comment type="caution">
    <text evidence="2">The sequence shown here is derived from an EMBL/GenBank/DDBJ whole genome shotgun (WGS) entry which is preliminary data.</text>
</comment>
<dbReference type="Proteomes" id="UP000799772">
    <property type="component" value="Unassembled WGS sequence"/>
</dbReference>
<feature type="transmembrane region" description="Helical" evidence="1">
    <location>
        <begin position="255"/>
        <end position="275"/>
    </location>
</feature>
<keyword evidence="1" id="KW-1133">Transmembrane helix</keyword>
<dbReference type="AlphaFoldDB" id="A0A9P4I622"/>
<feature type="transmembrane region" description="Helical" evidence="1">
    <location>
        <begin position="320"/>
        <end position="340"/>
    </location>
</feature>
<evidence type="ECO:0000313" key="3">
    <source>
        <dbReference type="Proteomes" id="UP000799772"/>
    </source>
</evidence>